<protein>
    <submittedName>
        <fullName evidence="2">NADH dehydrogenase subunit 6</fullName>
    </submittedName>
</protein>
<keyword evidence="2" id="KW-0496">Mitochondrion</keyword>
<keyword evidence="1" id="KW-1133">Transmembrane helix</keyword>
<feature type="transmembrane region" description="Helical" evidence="1">
    <location>
        <begin position="79"/>
        <end position="99"/>
    </location>
</feature>
<feature type="transmembrane region" description="Helical" evidence="1">
    <location>
        <begin position="128"/>
        <end position="150"/>
    </location>
</feature>
<evidence type="ECO:0000313" key="2">
    <source>
        <dbReference type="EMBL" id="QHV34330.1"/>
    </source>
</evidence>
<accession>A0A6C0MD40</accession>
<evidence type="ECO:0000256" key="1">
    <source>
        <dbReference type="SAM" id="Phobius"/>
    </source>
</evidence>
<name>A0A6C0MD40_9HEMI</name>
<keyword evidence="1" id="KW-0812">Transmembrane</keyword>
<organism evidence="2">
    <name type="scientific">Gessius rufidorsus</name>
    <dbReference type="NCBI Taxonomy" id="1971641"/>
    <lineage>
        <taxon>Eukaryota</taxon>
        <taxon>Metazoa</taxon>
        <taxon>Ecdysozoa</taxon>
        <taxon>Arthropoda</taxon>
        <taxon>Hexapoda</taxon>
        <taxon>Insecta</taxon>
        <taxon>Pterygota</taxon>
        <taxon>Neoptera</taxon>
        <taxon>Paraneoptera</taxon>
        <taxon>Hemiptera</taxon>
        <taxon>Auchenorrhyncha</taxon>
        <taxon>Membracoidea</taxon>
        <taxon>Cicadellidae</taxon>
        <taxon>Iassinae</taxon>
        <taxon>Gessius</taxon>
    </lineage>
</organism>
<keyword evidence="1" id="KW-0472">Membrane</keyword>
<dbReference type="AlphaFoldDB" id="A0A6C0MD40"/>
<proteinExistence type="predicted"/>
<feature type="transmembrane region" description="Helical" evidence="1">
    <location>
        <begin position="47"/>
        <end position="67"/>
    </location>
</feature>
<geneLocation type="mitochondrion" evidence="2"/>
<gene>
    <name evidence="2" type="primary">ND6</name>
</gene>
<sequence length="163" mass="19182">MKMMMMKMILIFPLMTSFLKNPMSMGMLLMMQTLLSTMIMSLMLKTSWFPMITFLMMIGGLMIIFMYMTSISSNEKFKLNLKIMLMMIIMMVIPLESMISEIQINENMDMKYKTIEKLSLMKMYSKKSISMCLLMVMYLLLSMITISKIVKHNEGPLRSKNYE</sequence>
<reference evidence="2" key="1">
    <citation type="journal article" date="2020" name="Int. J. Biol. Macromol.">
        <title>Comparative mitogenomes of six species in the subfamily Iassinae (Hemiptera: Cicadellidae) and phylogenetic analysis.</title>
        <authorList>
            <person name="Wang J."/>
            <person name="Wu Y."/>
            <person name="Dai R."/>
            <person name="Yang M."/>
        </authorList>
    </citation>
    <scope>NUCLEOTIDE SEQUENCE</scope>
</reference>
<dbReference type="EMBL" id="MN577633">
    <property type="protein sequence ID" value="QHV34330.1"/>
    <property type="molecule type" value="Genomic_DNA"/>
</dbReference>